<dbReference type="STRING" id="390270.SAMN04488005_1517"/>
<dbReference type="InterPro" id="IPR027417">
    <property type="entry name" value="P-loop_NTPase"/>
</dbReference>
<name>A0A1I6GEG4_9RHOB</name>
<dbReference type="Proteomes" id="UP000199478">
    <property type="component" value="Unassembled WGS sequence"/>
</dbReference>
<dbReference type="Pfam" id="PF03354">
    <property type="entry name" value="TerL_ATPase"/>
    <property type="match status" value="1"/>
</dbReference>
<dbReference type="PANTHER" id="PTHR41287">
    <property type="match status" value="1"/>
</dbReference>
<dbReference type="OrthoDB" id="9760250at2"/>
<dbReference type="Gene3D" id="3.40.50.300">
    <property type="entry name" value="P-loop containing nucleotide triphosphate hydrolases"/>
    <property type="match status" value="1"/>
</dbReference>
<dbReference type="Pfam" id="PF20441">
    <property type="entry name" value="TerL_nuclease"/>
    <property type="match status" value="1"/>
</dbReference>
<evidence type="ECO:0000259" key="1">
    <source>
        <dbReference type="Pfam" id="PF03354"/>
    </source>
</evidence>
<evidence type="ECO:0000313" key="4">
    <source>
        <dbReference type="Proteomes" id="UP000199478"/>
    </source>
</evidence>
<evidence type="ECO:0000259" key="2">
    <source>
        <dbReference type="Pfam" id="PF20441"/>
    </source>
</evidence>
<accession>A0A1I6GEG4</accession>
<keyword evidence="4" id="KW-1185">Reference proteome</keyword>
<gene>
    <name evidence="3" type="ORF">SAMN04488005_1517</name>
</gene>
<protein>
    <submittedName>
        <fullName evidence="3">Phage terminase-like protein, large subunit, contains N-terminal HTH domain</fullName>
    </submittedName>
</protein>
<dbReference type="EMBL" id="FOYP01000001">
    <property type="protein sequence ID" value="SFR40548.1"/>
    <property type="molecule type" value="Genomic_DNA"/>
</dbReference>
<reference evidence="4" key="1">
    <citation type="submission" date="2016-10" db="EMBL/GenBank/DDBJ databases">
        <authorList>
            <person name="Varghese N."/>
            <person name="Submissions S."/>
        </authorList>
    </citation>
    <scope>NUCLEOTIDE SEQUENCE [LARGE SCALE GENOMIC DNA]</scope>
    <source>
        <strain evidence="4">DSM 26879</strain>
    </source>
</reference>
<organism evidence="3 4">
    <name type="scientific">Yoonia tamlensis</name>
    <dbReference type="NCBI Taxonomy" id="390270"/>
    <lineage>
        <taxon>Bacteria</taxon>
        <taxon>Pseudomonadati</taxon>
        <taxon>Pseudomonadota</taxon>
        <taxon>Alphaproteobacteria</taxon>
        <taxon>Rhodobacterales</taxon>
        <taxon>Paracoccaceae</taxon>
        <taxon>Yoonia</taxon>
    </lineage>
</organism>
<evidence type="ECO:0000313" key="3">
    <source>
        <dbReference type="EMBL" id="SFR40548.1"/>
    </source>
</evidence>
<dbReference type="InterPro" id="IPR046462">
    <property type="entry name" value="TerL_nuclease"/>
</dbReference>
<dbReference type="GO" id="GO:0004519">
    <property type="term" value="F:endonuclease activity"/>
    <property type="evidence" value="ECO:0007669"/>
    <property type="project" value="InterPro"/>
</dbReference>
<feature type="domain" description="Terminase large subunit-like endonuclease" evidence="2">
    <location>
        <begin position="269"/>
        <end position="543"/>
    </location>
</feature>
<sequence length="568" mass="61950">MAAPVRTSDWSTAVPDWEQRIVRGESLVPTLPLFDAVAEKALVIFKRMRIPDLEGCPTFGEVCEDWVFDLVRTIFGSYDPVLKKRMLREFFLLVPKKNGKSAIAAGIIMTATIMNTRPQAELFLIAPTQKIASISFKTCKGIIALDPVLRDTFHVQPHLKMITLINTEATIAIVSADGDLVTGSKASFILIDELHVLGAKPKADEIMTELRGGLASRPEGFLLTITTQSKKEPQGQFKRELMRARAVRDGTEQLPVLAVLYELPPQMTKNEAWRNEETWGLINPNLDVSVSLDYLRDEFKKAVADGADAMALFASQHLNVEIGIGLHSQRWLAADYWAGCTDEALDLAAILDRCEVAVLGGDMGGADDLASLNVLGREKVTGRRLTWAKAWCSPDVLDRRKEIAPKLLDLAETGDLIIEADTGAHVDGMVALCVQVRDAGLLPSESAIGLDPWGVAGLVDALLLEGFTIEQIAAVGQGFKLNGAIKGIERRLMDKTLLHAGQPMMTWCVGNAKAEARGNNVMITKERAGVSKIDPLIALFNATILMDMNPQSNFVDVGSFLANPVMVA</sequence>
<proteinExistence type="predicted"/>
<dbReference type="AlphaFoldDB" id="A0A1I6GEG4"/>
<dbReference type="PANTHER" id="PTHR41287:SF1">
    <property type="entry name" value="PROTEIN YMFN"/>
    <property type="match status" value="1"/>
</dbReference>
<dbReference type="InterPro" id="IPR005021">
    <property type="entry name" value="Terminase_largesu-like"/>
</dbReference>
<feature type="domain" description="Terminase large subunit-like ATPase" evidence="1">
    <location>
        <begin position="83"/>
        <end position="231"/>
    </location>
</feature>
<dbReference type="InterPro" id="IPR046461">
    <property type="entry name" value="TerL_ATPase"/>
</dbReference>
<dbReference type="RefSeq" id="WP_090198410.1">
    <property type="nucleotide sequence ID" value="NZ_FOYP01000001.1"/>
</dbReference>